<evidence type="ECO:0000313" key="16">
    <source>
        <dbReference type="EMBL" id="KAB0400802.1"/>
    </source>
</evidence>
<keyword evidence="17" id="KW-1185">Reference proteome</keyword>
<keyword evidence="8" id="KW-0408">Iron</keyword>
<comment type="cofactor">
    <cofactor evidence="1">
        <name>Fe cation</name>
        <dbReference type="ChEBI" id="CHEBI:24875"/>
    </cofactor>
</comment>
<dbReference type="InterPro" id="IPR000358">
    <property type="entry name" value="RNR_small_fam"/>
</dbReference>
<gene>
    <name evidence="16" type="ORF">E2I00_014964</name>
</gene>
<sequence length="423" mass="48446">VEGSGEVGGGQREENQGCRAVCYFIAKQSLRLNEFIPEGASSHHLLKTVGDGVQEQVGLKGTGQSDAEKKERFTACQQAVKQLHKEARYKHKITISTEGIEEHFKFTFYPPVPLREFSYNAWKWTVDPHAISYKTTGMCSQGPGFMNTKYLCCSEVVLYCRSPPWQQLTFAIKNGGPRTRKQPHLQHLLQLSPMKGLRLADKEDTPSSHSGTRVLASKTARRTCQEPGEPNPKLSAPSAEDEPLLKENSRRSVFFPIEYRDIWQMCNPRRSVIFPIEYRDVWQMCKKAEASFWTAEEVDLSKDIQHREALKPEERHFTSHKPVISMASKLPWKTYIRKYSKEREFLFNAIETMPCVKKKADWALCWIEDKEATYGERVVAFAAELLTEASTVKLIGMNCALMKQYIKFLADRLMLELGFSKVF</sequence>
<feature type="non-terminal residue" evidence="16">
    <location>
        <position position="1"/>
    </location>
</feature>
<dbReference type="InterPro" id="IPR012348">
    <property type="entry name" value="RNR-like"/>
</dbReference>
<dbReference type="Proteomes" id="UP000437017">
    <property type="component" value="Unassembled WGS sequence"/>
</dbReference>
<feature type="region of interest" description="Disordered" evidence="15">
    <location>
        <begin position="199"/>
        <end position="243"/>
    </location>
</feature>
<evidence type="ECO:0000256" key="5">
    <source>
        <dbReference type="ARBA" id="ARBA00022553"/>
    </source>
</evidence>
<reference evidence="16 17" key="1">
    <citation type="journal article" date="2019" name="PLoS ONE">
        <title>Genomic analyses reveal an absence of contemporary introgressive admixture between fin whales and blue whales, despite known hybrids.</title>
        <authorList>
            <person name="Westbury M.V."/>
            <person name="Petersen B."/>
            <person name="Lorenzen E.D."/>
        </authorList>
    </citation>
    <scope>NUCLEOTIDE SEQUENCE [LARGE SCALE GENOMIC DNA]</scope>
    <source>
        <strain evidence="16">FinWhale-01</strain>
    </source>
</reference>
<keyword evidence="5" id="KW-0597">Phosphoprotein</keyword>
<comment type="caution">
    <text evidence="16">The sequence shown here is derived from an EMBL/GenBank/DDBJ whole genome shotgun (WGS) entry which is preliminary data.</text>
</comment>
<dbReference type="EC" id="1.17.4.1" evidence="3"/>
<evidence type="ECO:0000256" key="1">
    <source>
        <dbReference type="ARBA" id="ARBA00001962"/>
    </source>
</evidence>
<protein>
    <recommendedName>
        <fullName evidence="11">Ribonucleoside-diphosphate reductase subunit M2</fullName>
        <ecNumber evidence="3">1.17.4.1</ecNumber>
    </recommendedName>
    <alternativeName>
        <fullName evidence="12">Ribonucleotide reductase small chain</fullName>
    </alternativeName>
    <alternativeName>
        <fullName evidence="10">Ribonucleotide reductase small subunit</fullName>
    </alternativeName>
</protein>
<evidence type="ECO:0000256" key="12">
    <source>
        <dbReference type="ARBA" id="ARBA00042512"/>
    </source>
</evidence>
<evidence type="ECO:0000256" key="3">
    <source>
        <dbReference type="ARBA" id="ARBA00012274"/>
    </source>
</evidence>
<dbReference type="PANTHER" id="PTHR23409">
    <property type="entry name" value="RIBONUCLEOSIDE-DIPHOSPHATE REDUCTASE SMALL CHAIN"/>
    <property type="match status" value="1"/>
</dbReference>
<dbReference type="GO" id="GO:0005829">
    <property type="term" value="C:cytosol"/>
    <property type="evidence" value="ECO:0007669"/>
    <property type="project" value="TreeGrafter"/>
</dbReference>
<evidence type="ECO:0000256" key="4">
    <source>
        <dbReference type="ARBA" id="ARBA00022490"/>
    </source>
</evidence>
<evidence type="ECO:0000256" key="14">
    <source>
        <dbReference type="ARBA" id="ARBA00047043"/>
    </source>
</evidence>
<evidence type="ECO:0000313" key="17">
    <source>
        <dbReference type="Proteomes" id="UP000437017"/>
    </source>
</evidence>
<evidence type="ECO:0000256" key="13">
    <source>
        <dbReference type="ARBA" id="ARBA00045635"/>
    </source>
</evidence>
<comment type="subunit">
    <text evidence="14">Heterodimer of a large and a small subunit. Interacts (via Cy motif and when phosphorylated at Thr-33) with CCNF; the interaction occurs exclusively in G2 and early M.</text>
</comment>
<dbReference type="AlphaFoldDB" id="A0A6A1PY47"/>
<name>A0A6A1PY47_BALPH</name>
<keyword evidence="6" id="KW-0479">Metal-binding</keyword>
<organism evidence="16 17">
    <name type="scientific">Balaenoptera physalus</name>
    <name type="common">Fin whale</name>
    <name type="synonym">Balaena physalus</name>
    <dbReference type="NCBI Taxonomy" id="9770"/>
    <lineage>
        <taxon>Eukaryota</taxon>
        <taxon>Metazoa</taxon>
        <taxon>Chordata</taxon>
        <taxon>Craniata</taxon>
        <taxon>Vertebrata</taxon>
        <taxon>Euteleostomi</taxon>
        <taxon>Mammalia</taxon>
        <taxon>Eutheria</taxon>
        <taxon>Laurasiatheria</taxon>
        <taxon>Artiodactyla</taxon>
        <taxon>Whippomorpha</taxon>
        <taxon>Cetacea</taxon>
        <taxon>Mysticeti</taxon>
        <taxon>Balaenopteridae</taxon>
        <taxon>Balaenoptera</taxon>
    </lineage>
</organism>
<keyword evidence="4" id="KW-0963">Cytoplasm</keyword>
<evidence type="ECO:0000256" key="11">
    <source>
        <dbReference type="ARBA" id="ARBA00040401"/>
    </source>
</evidence>
<dbReference type="Pfam" id="PF00268">
    <property type="entry name" value="Ribonuc_red_sm"/>
    <property type="match status" value="1"/>
</dbReference>
<keyword evidence="9" id="KW-0215">Deoxyribonucleotide synthesis</keyword>
<dbReference type="InterPro" id="IPR009078">
    <property type="entry name" value="Ferritin-like_SF"/>
</dbReference>
<evidence type="ECO:0000256" key="8">
    <source>
        <dbReference type="ARBA" id="ARBA00023004"/>
    </source>
</evidence>
<dbReference type="PANTHER" id="PTHR23409:SF20">
    <property type="entry name" value="RIBONUCLEOSIDE-DIPHOSPHATE REDUCTASE SUBUNIT M2"/>
    <property type="match status" value="1"/>
</dbReference>
<proteinExistence type="predicted"/>
<evidence type="ECO:0000256" key="10">
    <source>
        <dbReference type="ARBA" id="ARBA00030749"/>
    </source>
</evidence>
<evidence type="ECO:0000256" key="7">
    <source>
        <dbReference type="ARBA" id="ARBA00023002"/>
    </source>
</evidence>
<evidence type="ECO:0000256" key="6">
    <source>
        <dbReference type="ARBA" id="ARBA00022723"/>
    </source>
</evidence>
<dbReference type="GO" id="GO:0046872">
    <property type="term" value="F:metal ion binding"/>
    <property type="evidence" value="ECO:0007669"/>
    <property type="project" value="UniProtKB-KW"/>
</dbReference>
<keyword evidence="7" id="KW-0560">Oxidoreductase</keyword>
<comment type="subcellular location">
    <subcellularLocation>
        <location evidence="2">Cytoplasm</location>
    </subcellularLocation>
</comment>
<comment type="function">
    <text evidence="13">Provides the precursors necessary for DNA synthesis. Catalyzes the biosynthesis of deoxyribonucleotides from the corresponding ribonucleotides. Inhibits Wnt signaling.</text>
</comment>
<dbReference type="EMBL" id="SGJD01001304">
    <property type="protein sequence ID" value="KAB0400802.1"/>
    <property type="molecule type" value="Genomic_DNA"/>
</dbReference>
<dbReference type="GO" id="GO:0004748">
    <property type="term" value="F:ribonucleoside-diphosphate reductase activity, thioredoxin disulfide as acceptor"/>
    <property type="evidence" value="ECO:0007669"/>
    <property type="project" value="UniProtKB-EC"/>
</dbReference>
<feature type="non-terminal residue" evidence="16">
    <location>
        <position position="423"/>
    </location>
</feature>
<dbReference type="Gene3D" id="1.10.620.20">
    <property type="entry name" value="Ribonucleotide Reductase, subunit A"/>
    <property type="match status" value="3"/>
</dbReference>
<accession>A0A6A1PY47</accession>
<dbReference type="GO" id="GO:0009263">
    <property type="term" value="P:deoxyribonucleotide biosynthetic process"/>
    <property type="evidence" value="ECO:0007669"/>
    <property type="project" value="UniProtKB-KW"/>
</dbReference>
<evidence type="ECO:0000256" key="15">
    <source>
        <dbReference type="SAM" id="MobiDB-lite"/>
    </source>
</evidence>
<dbReference type="SUPFAM" id="SSF47240">
    <property type="entry name" value="Ferritin-like"/>
    <property type="match status" value="1"/>
</dbReference>
<evidence type="ECO:0000256" key="9">
    <source>
        <dbReference type="ARBA" id="ARBA00023116"/>
    </source>
</evidence>
<evidence type="ECO:0000256" key="2">
    <source>
        <dbReference type="ARBA" id="ARBA00004496"/>
    </source>
</evidence>